<gene>
    <name evidence="1" type="ORF">L1987_69179</name>
</gene>
<keyword evidence="2" id="KW-1185">Reference proteome</keyword>
<accession>A0ACB9B6R9</accession>
<name>A0ACB9B6R9_9ASTR</name>
<evidence type="ECO:0000313" key="2">
    <source>
        <dbReference type="Proteomes" id="UP001056120"/>
    </source>
</evidence>
<protein>
    <submittedName>
        <fullName evidence="1">Uncharacterized protein</fullName>
    </submittedName>
</protein>
<organism evidence="1 2">
    <name type="scientific">Smallanthus sonchifolius</name>
    <dbReference type="NCBI Taxonomy" id="185202"/>
    <lineage>
        <taxon>Eukaryota</taxon>
        <taxon>Viridiplantae</taxon>
        <taxon>Streptophyta</taxon>
        <taxon>Embryophyta</taxon>
        <taxon>Tracheophyta</taxon>
        <taxon>Spermatophyta</taxon>
        <taxon>Magnoliopsida</taxon>
        <taxon>eudicotyledons</taxon>
        <taxon>Gunneridae</taxon>
        <taxon>Pentapetalae</taxon>
        <taxon>asterids</taxon>
        <taxon>campanulids</taxon>
        <taxon>Asterales</taxon>
        <taxon>Asteraceae</taxon>
        <taxon>Asteroideae</taxon>
        <taxon>Heliantheae alliance</taxon>
        <taxon>Millerieae</taxon>
        <taxon>Smallanthus</taxon>
    </lineage>
</organism>
<reference evidence="2" key="1">
    <citation type="journal article" date="2022" name="Mol. Ecol. Resour.">
        <title>The genomes of chicory, endive, great burdock and yacon provide insights into Asteraceae palaeo-polyploidization history and plant inulin production.</title>
        <authorList>
            <person name="Fan W."/>
            <person name="Wang S."/>
            <person name="Wang H."/>
            <person name="Wang A."/>
            <person name="Jiang F."/>
            <person name="Liu H."/>
            <person name="Zhao H."/>
            <person name="Xu D."/>
            <person name="Zhang Y."/>
        </authorList>
    </citation>
    <scope>NUCLEOTIDE SEQUENCE [LARGE SCALE GENOMIC DNA]</scope>
    <source>
        <strain evidence="2">cv. Yunnan</strain>
    </source>
</reference>
<reference evidence="1 2" key="2">
    <citation type="journal article" date="2022" name="Mol. Ecol. Resour.">
        <title>The genomes of chicory, endive, great burdock and yacon provide insights into Asteraceae paleo-polyploidization history and plant inulin production.</title>
        <authorList>
            <person name="Fan W."/>
            <person name="Wang S."/>
            <person name="Wang H."/>
            <person name="Wang A."/>
            <person name="Jiang F."/>
            <person name="Liu H."/>
            <person name="Zhao H."/>
            <person name="Xu D."/>
            <person name="Zhang Y."/>
        </authorList>
    </citation>
    <scope>NUCLEOTIDE SEQUENCE [LARGE SCALE GENOMIC DNA]</scope>
    <source>
        <strain evidence="2">cv. Yunnan</strain>
        <tissue evidence="1">Leaves</tissue>
    </source>
</reference>
<comment type="caution">
    <text evidence="1">The sequence shown here is derived from an EMBL/GenBank/DDBJ whole genome shotgun (WGS) entry which is preliminary data.</text>
</comment>
<dbReference type="EMBL" id="CM042040">
    <property type="protein sequence ID" value="KAI3717511.1"/>
    <property type="molecule type" value="Genomic_DNA"/>
</dbReference>
<dbReference type="Proteomes" id="UP001056120">
    <property type="component" value="Linkage Group LG23"/>
</dbReference>
<proteinExistence type="predicted"/>
<sequence length="121" mass="14088">MSTPTHVSVNNMTHLLNHANEIGTPTKPPRLMNLKDYYSNLERRFENYVNINDTSLWIPISKEYEHHVHHHMGVLDTPKPVSALSDEEKKLYDHEKKALAALSMCLPLDIYHSFNKFKNFS</sequence>
<evidence type="ECO:0000313" key="1">
    <source>
        <dbReference type="EMBL" id="KAI3717511.1"/>
    </source>
</evidence>